<keyword evidence="5 14" id="KW-0925">Oxylipin biosynthesis</keyword>
<dbReference type="Gene3D" id="4.10.372.10">
    <property type="entry name" value="Lipoxygenase-1, Domain 3"/>
    <property type="match status" value="1"/>
</dbReference>
<evidence type="ECO:0000256" key="2">
    <source>
        <dbReference type="ARBA" id="ARBA00009419"/>
    </source>
</evidence>
<keyword evidence="4 13" id="KW-0479">Metal-binding</keyword>
<dbReference type="EMBL" id="GCKF01046996">
    <property type="protein sequence ID" value="JAG93382.1"/>
    <property type="molecule type" value="Transcribed_RNA"/>
</dbReference>
<evidence type="ECO:0000256" key="7">
    <source>
        <dbReference type="ARBA" id="ARBA00022964"/>
    </source>
</evidence>
<dbReference type="GO" id="GO:0046872">
    <property type="term" value="F:metal ion binding"/>
    <property type="evidence" value="ECO:0007669"/>
    <property type="project" value="UniProtKB-UniRule"/>
</dbReference>
<comment type="function">
    <text evidence="14">Plant lipoxygenase may be involved in a number of diverse aspects of plant physiology including growth and development, pest resistance, and senescence or responses to wounding.</text>
</comment>
<dbReference type="Pfam" id="PF01477">
    <property type="entry name" value="PLAT"/>
    <property type="match status" value="1"/>
</dbReference>
<dbReference type="Gene3D" id="3.10.450.60">
    <property type="match status" value="1"/>
</dbReference>
<keyword evidence="8 13" id="KW-0560">Oxidoreductase</keyword>
<evidence type="ECO:0000256" key="8">
    <source>
        <dbReference type="ARBA" id="ARBA00023002"/>
    </source>
</evidence>
<dbReference type="SMART" id="SM00308">
    <property type="entry name" value="LH2"/>
    <property type="match status" value="1"/>
</dbReference>
<dbReference type="Gene3D" id="1.20.245.10">
    <property type="entry name" value="Lipoxygenase-1, Domain 5"/>
    <property type="match status" value="1"/>
</dbReference>
<dbReference type="InterPro" id="IPR036392">
    <property type="entry name" value="PLAT/LH2_dom_sf"/>
</dbReference>
<evidence type="ECO:0000256" key="12">
    <source>
        <dbReference type="PROSITE-ProRule" id="PRU00152"/>
    </source>
</evidence>
<evidence type="ECO:0000259" key="16">
    <source>
        <dbReference type="PROSITE" id="PS51393"/>
    </source>
</evidence>
<dbReference type="UniPathway" id="UPA00382"/>
<keyword evidence="11 14" id="KW-0275">Fatty acid biosynthesis</keyword>
<dbReference type="PRINTS" id="PR00087">
    <property type="entry name" value="LIPOXYGENASE"/>
</dbReference>
<evidence type="ECO:0000256" key="4">
    <source>
        <dbReference type="ARBA" id="ARBA00022723"/>
    </source>
</evidence>
<feature type="domain" description="PLAT" evidence="15">
    <location>
        <begin position="40"/>
        <end position="167"/>
    </location>
</feature>
<dbReference type="InterPro" id="IPR020833">
    <property type="entry name" value="LipOase_Fe_BS"/>
</dbReference>
<evidence type="ECO:0000256" key="3">
    <source>
        <dbReference type="ARBA" id="ARBA00022516"/>
    </source>
</evidence>
<dbReference type="PROSITE" id="PS50095">
    <property type="entry name" value="PLAT"/>
    <property type="match status" value="1"/>
</dbReference>
<dbReference type="InterPro" id="IPR001246">
    <property type="entry name" value="LipOase_plant"/>
</dbReference>
<evidence type="ECO:0000259" key="15">
    <source>
        <dbReference type="PROSITE" id="PS50095"/>
    </source>
</evidence>
<reference evidence="17" key="1">
    <citation type="submission" date="2015-03" db="EMBL/GenBank/DDBJ databases">
        <title>A transcriptome of Araucaria cunninghamii, an australian fine timber species.</title>
        <authorList>
            <person name="Jing Yi C.J.Y."/>
            <person name="Yin San L.Y.S."/>
            <person name="Abdul Karim S.S."/>
            <person name="Wan Azmi N.N."/>
            <person name="Hercus R.R."/>
            <person name="Croft L.L."/>
        </authorList>
    </citation>
    <scope>NUCLEOTIDE SEQUENCE</scope>
    <source>
        <strain evidence="17">MI0301</strain>
        <tissue evidence="17">Leaf</tissue>
    </source>
</reference>
<dbReference type="PANTHER" id="PTHR11771">
    <property type="entry name" value="LIPOXYGENASE"/>
    <property type="match status" value="1"/>
</dbReference>
<dbReference type="Gene3D" id="2.60.60.20">
    <property type="entry name" value="PLAT/LH2 domain"/>
    <property type="match status" value="1"/>
</dbReference>
<dbReference type="Gene3D" id="4.10.375.10">
    <property type="entry name" value="Lipoxygenase-1, Domain 2"/>
    <property type="match status" value="1"/>
</dbReference>
<dbReference type="InterPro" id="IPR013819">
    <property type="entry name" value="LipOase_C"/>
</dbReference>
<dbReference type="GO" id="GO:0006633">
    <property type="term" value="P:fatty acid biosynthetic process"/>
    <property type="evidence" value="ECO:0007669"/>
    <property type="project" value="UniProtKB-KW"/>
</dbReference>
<evidence type="ECO:0000256" key="5">
    <source>
        <dbReference type="ARBA" id="ARBA00022767"/>
    </source>
</evidence>
<name>A0A0D6QR96_ARACU</name>
<evidence type="ECO:0000256" key="13">
    <source>
        <dbReference type="RuleBase" id="RU003974"/>
    </source>
</evidence>
<comment type="caution">
    <text evidence="12">Lacks conserved residue(s) required for the propagation of feature annotation.</text>
</comment>
<comment type="pathway">
    <text evidence="14">Lipid metabolism; oxylipin biosynthesis.</text>
</comment>
<comment type="cofactor">
    <cofactor evidence="1 13">
        <name>Fe cation</name>
        <dbReference type="ChEBI" id="CHEBI:24875"/>
    </cofactor>
</comment>
<keyword evidence="6" id="KW-0276">Fatty acid metabolism</keyword>
<evidence type="ECO:0000256" key="6">
    <source>
        <dbReference type="ARBA" id="ARBA00022832"/>
    </source>
</evidence>
<dbReference type="AlphaFoldDB" id="A0A0D6QR96"/>
<keyword evidence="7 13" id="KW-0223">Dioxygenase</keyword>
<keyword evidence="10" id="KW-0443">Lipid metabolism</keyword>
<dbReference type="GO" id="GO:0031408">
    <property type="term" value="P:oxylipin biosynthetic process"/>
    <property type="evidence" value="ECO:0007669"/>
    <property type="project" value="UniProtKB-UniRule"/>
</dbReference>
<dbReference type="SUPFAM" id="SSF49723">
    <property type="entry name" value="Lipase/lipooxygenase domain (PLAT/LH2 domain)"/>
    <property type="match status" value="1"/>
</dbReference>
<evidence type="ECO:0000256" key="11">
    <source>
        <dbReference type="ARBA" id="ARBA00023160"/>
    </source>
</evidence>
<dbReference type="SUPFAM" id="SSF48484">
    <property type="entry name" value="Lipoxigenase"/>
    <property type="match status" value="1"/>
</dbReference>
<dbReference type="FunFam" id="1.20.245.10:FF:000002">
    <property type="entry name" value="Lipoxygenase"/>
    <property type="match status" value="1"/>
</dbReference>
<evidence type="ECO:0000256" key="14">
    <source>
        <dbReference type="RuleBase" id="RU003975"/>
    </source>
</evidence>
<dbReference type="EC" id="1.13.11.-" evidence="14"/>
<dbReference type="InterPro" id="IPR000907">
    <property type="entry name" value="LipOase"/>
</dbReference>
<evidence type="ECO:0000256" key="10">
    <source>
        <dbReference type="ARBA" id="ARBA00023098"/>
    </source>
</evidence>
<evidence type="ECO:0000256" key="1">
    <source>
        <dbReference type="ARBA" id="ARBA00001962"/>
    </source>
</evidence>
<accession>A0A0D6QR96</accession>
<organism evidence="17">
    <name type="scientific">Araucaria cunninghamii</name>
    <name type="common">Hoop pine</name>
    <name type="synonym">Moreton Bay pine</name>
    <dbReference type="NCBI Taxonomy" id="56994"/>
    <lineage>
        <taxon>Eukaryota</taxon>
        <taxon>Viridiplantae</taxon>
        <taxon>Streptophyta</taxon>
        <taxon>Embryophyta</taxon>
        <taxon>Tracheophyta</taxon>
        <taxon>Spermatophyta</taxon>
        <taxon>Pinopsida</taxon>
        <taxon>Pinidae</taxon>
        <taxon>Conifers II</taxon>
        <taxon>Araucariales</taxon>
        <taxon>Araucariaceae</taxon>
        <taxon>Araucaria</taxon>
    </lineage>
</organism>
<dbReference type="PRINTS" id="PR00468">
    <property type="entry name" value="PLTLPOXGNASE"/>
</dbReference>
<comment type="similarity">
    <text evidence="2 13">Belongs to the lipoxygenase family.</text>
</comment>
<evidence type="ECO:0000256" key="9">
    <source>
        <dbReference type="ARBA" id="ARBA00023004"/>
    </source>
</evidence>
<dbReference type="GO" id="GO:0034440">
    <property type="term" value="P:lipid oxidation"/>
    <property type="evidence" value="ECO:0007669"/>
    <property type="project" value="InterPro"/>
</dbReference>
<dbReference type="PROSITE" id="PS00711">
    <property type="entry name" value="LIPOXYGENASE_1"/>
    <property type="match status" value="1"/>
</dbReference>
<dbReference type="GO" id="GO:0016702">
    <property type="term" value="F:oxidoreductase activity, acting on single donors with incorporation of molecular oxygen, incorporation of two atoms of oxygen"/>
    <property type="evidence" value="ECO:0007669"/>
    <property type="project" value="InterPro"/>
</dbReference>
<keyword evidence="3 14" id="KW-0444">Lipid biosynthesis</keyword>
<sequence length="873" mass="98008">MNVKGFLSNISAPTLPFDISKGNDGQDISIHGEVVLQKTYLFDVNDYSATLADTVFELVGQKVFLQLVSSDQIDQDTGLGKTGAEVSLSWNPLDGPVAGDTNYKISFKWKSHLGVPGALFVKNTHPREFFLKSVTLSDVPGKGTLRFHCNSWIYPYYFYNKQPRVFFSTQSYLPDETPAGLTTLRKQELVTLRGDGTGERQLWDRVYDYEVYNDLGNPDSDPDLRREVLGGSQDLPYPRRCRTGRAPAKTDRAFESLPLLPTTQFYIPPDEKFPHINLSDYRANLVRAFAKKVVPTLKSIFGDKFDSLEDVKAIYSKGIPSSVNSVMELTRDLVPLQMVKGLLSTQDQALINFRVPEVFKVDEHAWKTDEEFARQALSGLNPMAIQCLQSFPPSSSLDPDIYGPQESRITAGHIEKNLDGLSAQQAVESKRLFVLDYYDAYMPYIERINKQSDELKMYASRTLFFLTDKGNLKPVAIELCLPPTTVSQAVRNVYTPADGGEEGALWLLAKAHARVNDSGYHQLISHWLRTHAVIEPFIIATHRQLSKMHPLHKLLLPHYFDTMDINQSARQILINAQGVIESGFTPGRYCIELSSKAYKQWRLKEQGLPADLLKRGMAVPDTTAAHGLRLVIEDYPYAVDGLEIWSTLKQWVRDYLSLYYKSDESIKADREVQAWWKEAVNVGHGDLKREETGWYKMESVDQVAEAITTIIWVASAHHAAVNFGQYAYGGYMPNLPTISRRLIPEKGSVEYAQMVADPEAYLLKTVSTPSQATTVMAVLELLSKHSTDEVYLGQVKGSTPDWTDDDGIQDAFSRFSSALEGVEKSVSERNKDPQLKNRYGPSQVPYTLLYPCTSDHSKEGGLTGRGIPNSVSI</sequence>
<dbReference type="InterPro" id="IPR027433">
    <property type="entry name" value="Lipoxygenase_dom_3"/>
</dbReference>
<dbReference type="InterPro" id="IPR020834">
    <property type="entry name" value="LipOase_CS"/>
</dbReference>
<dbReference type="InterPro" id="IPR001024">
    <property type="entry name" value="PLAT/LH2_dom"/>
</dbReference>
<proteinExistence type="inferred from homology"/>
<keyword evidence="9 13" id="KW-0408">Iron</keyword>
<dbReference type="PROSITE" id="PS51393">
    <property type="entry name" value="LIPOXYGENASE_3"/>
    <property type="match status" value="1"/>
</dbReference>
<dbReference type="InterPro" id="IPR036226">
    <property type="entry name" value="LipOase_C_sf"/>
</dbReference>
<dbReference type="Pfam" id="PF00305">
    <property type="entry name" value="Lipoxygenase"/>
    <property type="match status" value="1"/>
</dbReference>
<feature type="domain" description="Lipoxygenase" evidence="16">
    <location>
        <begin position="171"/>
        <end position="873"/>
    </location>
</feature>
<protein>
    <recommendedName>
        <fullName evidence="14">Lipoxygenase</fullName>
        <ecNumber evidence="14">1.13.11.-</ecNumber>
    </recommendedName>
</protein>
<evidence type="ECO:0000313" key="17">
    <source>
        <dbReference type="EMBL" id="JAG93382.1"/>
    </source>
</evidence>
<dbReference type="PROSITE" id="PS00081">
    <property type="entry name" value="LIPOXYGENASE_2"/>
    <property type="match status" value="1"/>
</dbReference>